<name>A0A5N5D2W2_9PEZI</name>
<dbReference type="OrthoDB" id="409121at2759"/>
<dbReference type="CDD" id="cd00077">
    <property type="entry name" value="HDc"/>
    <property type="match status" value="1"/>
</dbReference>
<dbReference type="PROSITE" id="PS51831">
    <property type="entry name" value="HD"/>
    <property type="match status" value="1"/>
</dbReference>
<evidence type="ECO:0000313" key="2">
    <source>
        <dbReference type="EMBL" id="KAB2571732.1"/>
    </source>
</evidence>
<dbReference type="InterPro" id="IPR003607">
    <property type="entry name" value="HD/PDEase_dom"/>
</dbReference>
<dbReference type="AlphaFoldDB" id="A0A5N5D2W2"/>
<dbReference type="EMBL" id="VCHE01000094">
    <property type="protein sequence ID" value="KAB2571732.1"/>
    <property type="molecule type" value="Genomic_DNA"/>
</dbReference>
<dbReference type="SMART" id="SM00471">
    <property type="entry name" value="HDc"/>
    <property type="match status" value="1"/>
</dbReference>
<feature type="domain" description="HD" evidence="1">
    <location>
        <begin position="61"/>
        <end position="174"/>
    </location>
</feature>
<organism evidence="2 3">
    <name type="scientific">Lasiodiplodia theobromae</name>
    <dbReference type="NCBI Taxonomy" id="45133"/>
    <lineage>
        <taxon>Eukaryota</taxon>
        <taxon>Fungi</taxon>
        <taxon>Dikarya</taxon>
        <taxon>Ascomycota</taxon>
        <taxon>Pezizomycotina</taxon>
        <taxon>Dothideomycetes</taxon>
        <taxon>Dothideomycetes incertae sedis</taxon>
        <taxon>Botryosphaeriales</taxon>
        <taxon>Botryosphaeriaceae</taxon>
        <taxon>Lasiodiplodia</taxon>
    </lineage>
</organism>
<dbReference type="PANTHER" id="PTHR35569">
    <property type="entry name" value="CYANAMIDE HYDRATASE DDI2-RELATED"/>
    <property type="match status" value="1"/>
</dbReference>
<dbReference type="NCBIfam" id="TIGR03401">
    <property type="entry name" value="cyanamide_fam"/>
    <property type="match status" value="1"/>
</dbReference>
<reference evidence="2 3" key="1">
    <citation type="journal article" date="2019" name="Sci. Rep.">
        <title>A multi-omics analysis of the grapevine pathogen Lasiodiplodia theobromae reveals that temperature affects the expression of virulence- and pathogenicity-related genes.</title>
        <authorList>
            <person name="Felix C."/>
            <person name="Meneses R."/>
            <person name="Goncalves M.F.M."/>
            <person name="Tilleman L."/>
            <person name="Duarte A.S."/>
            <person name="Jorrin-Novo J.V."/>
            <person name="Van de Peer Y."/>
            <person name="Deforce D."/>
            <person name="Van Nieuwerburgh F."/>
            <person name="Esteves A.C."/>
            <person name="Alves A."/>
        </authorList>
    </citation>
    <scope>NUCLEOTIDE SEQUENCE [LARGE SCALE GENOMIC DNA]</scope>
    <source>
        <strain evidence="2 3">LA-SOL3</strain>
    </source>
</reference>
<dbReference type="InterPro" id="IPR017771">
    <property type="entry name" value="Cyanamide_hydratase_HD"/>
</dbReference>
<proteinExistence type="predicted"/>
<keyword evidence="3" id="KW-1185">Reference proteome</keyword>
<dbReference type="InterPro" id="IPR006674">
    <property type="entry name" value="HD_domain"/>
</dbReference>
<dbReference type="Proteomes" id="UP000325902">
    <property type="component" value="Unassembled WGS sequence"/>
</dbReference>
<dbReference type="PANTHER" id="PTHR35569:SF1">
    <property type="entry name" value="CYANAMIDE HYDRATASE DDI2-RELATED"/>
    <property type="match status" value="1"/>
</dbReference>
<evidence type="ECO:0000313" key="3">
    <source>
        <dbReference type="Proteomes" id="UP000325902"/>
    </source>
</evidence>
<accession>A0A5N5D2W2</accession>
<dbReference type="SUPFAM" id="SSF109604">
    <property type="entry name" value="HD-domain/PDEase-like"/>
    <property type="match status" value="1"/>
</dbReference>
<dbReference type="Gene3D" id="1.10.3210.10">
    <property type="entry name" value="Hypothetical protein af1432"/>
    <property type="match status" value="1"/>
</dbReference>
<gene>
    <name evidence="2" type="primary">CAH</name>
    <name evidence="2" type="ORF">DBV05_g9636</name>
</gene>
<evidence type="ECO:0000259" key="1">
    <source>
        <dbReference type="PROSITE" id="PS51831"/>
    </source>
</evidence>
<protein>
    <submittedName>
        <fullName evidence="2">Cyanamide hydratase</fullName>
    </submittedName>
</protein>
<dbReference type="Pfam" id="PF01966">
    <property type="entry name" value="HD"/>
    <property type="match status" value="1"/>
</dbReference>
<sequence length="238" mass="26925">MSATDKPYGWHAVPRNPAIALQGKPNLTDPIPFSTADIQYPDTELVRQSLARMQKELPAETLNHSLRVYYYGMSILQTQFPHWLSDGWIDAETWLLVCLFHDIGTTEQNLRSTHMSFDFWGGIEALQSLLEFGADKSQAESVAEAIIRHQDPGETGEISSVGFLVQIATLFDNAGHFRELVHPETIKNVVEKYPRLGWSGCFSKTIRQEISLKPWAHSTAIDGFVEMVENNALMKEYE</sequence>
<comment type="caution">
    <text evidence="2">The sequence shown here is derived from an EMBL/GenBank/DDBJ whole genome shotgun (WGS) entry which is preliminary data.</text>
</comment>